<evidence type="ECO:0000256" key="1">
    <source>
        <dbReference type="ARBA" id="ARBA00006192"/>
    </source>
</evidence>
<feature type="repeat" description="PPR" evidence="5">
    <location>
        <begin position="570"/>
        <end position="605"/>
    </location>
</feature>
<dbReference type="Pfam" id="PF01535">
    <property type="entry name" value="PPR"/>
    <property type="match status" value="1"/>
</dbReference>
<dbReference type="OrthoDB" id="185373at2759"/>
<protein>
    <recommendedName>
        <fullName evidence="8">Pentacotripeptide-repeat region of PRORP domain-containing protein</fullName>
    </recommendedName>
</protein>
<name>A0A397UQY3_9GLOM</name>
<feature type="repeat" description="PPR" evidence="5">
    <location>
        <begin position="261"/>
        <end position="295"/>
    </location>
</feature>
<keyword evidence="2" id="KW-0677">Repeat</keyword>
<dbReference type="Proteomes" id="UP000266673">
    <property type="component" value="Unassembled WGS sequence"/>
</dbReference>
<comment type="similarity">
    <text evidence="1">Belongs to the CCM1 family.</text>
</comment>
<dbReference type="Pfam" id="PF13041">
    <property type="entry name" value="PPR_2"/>
    <property type="match status" value="4"/>
</dbReference>
<dbReference type="PANTHER" id="PTHR47447">
    <property type="entry name" value="OS03G0856100 PROTEIN"/>
    <property type="match status" value="1"/>
</dbReference>
<reference evidence="6 7" key="1">
    <citation type="submission" date="2018-06" db="EMBL/GenBank/DDBJ databases">
        <title>Comparative genomics reveals the genomic features of Rhizophagus irregularis, R. cerebriforme, R. diaphanum and Gigaspora rosea, and their symbiotic lifestyle signature.</title>
        <authorList>
            <person name="Morin E."/>
            <person name="San Clemente H."/>
            <person name="Chen E.C.H."/>
            <person name="De La Providencia I."/>
            <person name="Hainaut M."/>
            <person name="Kuo A."/>
            <person name="Kohler A."/>
            <person name="Murat C."/>
            <person name="Tang N."/>
            <person name="Roy S."/>
            <person name="Loubradou J."/>
            <person name="Henrissat B."/>
            <person name="Grigoriev I.V."/>
            <person name="Corradi N."/>
            <person name="Roux C."/>
            <person name="Martin F.M."/>
        </authorList>
    </citation>
    <scope>NUCLEOTIDE SEQUENCE [LARGE SCALE GENOMIC DNA]</scope>
    <source>
        <strain evidence="6 7">DAOM 194757</strain>
    </source>
</reference>
<dbReference type="NCBIfam" id="TIGR00756">
    <property type="entry name" value="PPR"/>
    <property type="match status" value="7"/>
</dbReference>
<evidence type="ECO:0000256" key="5">
    <source>
        <dbReference type="PROSITE-ProRule" id="PRU00708"/>
    </source>
</evidence>
<feature type="repeat" description="PPR" evidence="5">
    <location>
        <begin position="606"/>
        <end position="640"/>
    </location>
</feature>
<organism evidence="6 7">
    <name type="scientific">Gigaspora rosea</name>
    <dbReference type="NCBI Taxonomy" id="44941"/>
    <lineage>
        <taxon>Eukaryota</taxon>
        <taxon>Fungi</taxon>
        <taxon>Fungi incertae sedis</taxon>
        <taxon>Mucoromycota</taxon>
        <taxon>Glomeromycotina</taxon>
        <taxon>Glomeromycetes</taxon>
        <taxon>Diversisporales</taxon>
        <taxon>Gigasporaceae</taxon>
        <taxon>Gigaspora</taxon>
    </lineage>
</organism>
<evidence type="ECO:0000313" key="6">
    <source>
        <dbReference type="EMBL" id="RIB11607.1"/>
    </source>
</evidence>
<dbReference type="PROSITE" id="PS51375">
    <property type="entry name" value="PPR"/>
    <property type="match status" value="9"/>
</dbReference>
<feature type="repeat" description="PPR" evidence="5">
    <location>
        <begin position="191"/>
        <end position="225"/>
    </location>
</feature>
<keyword evidence="7" id="KW-1185">Reference proteome</keyword>
<dbReference type="InterPro" id="IPR002885">
    <property type="entry name" value="PPR_rpt"/>
</dbReference>
<evidence type="ECO:0000256" key="4">
    <source>
        <dbReference type="ARBA" id="ARBA00044511"/>
    </source>
</evidence>
<dbReference type="InterPro" id="IPR011990">
    <property type="entry name" value="TPR-like_helical_dom_sf"/>
</dbReference>
<feature type="repeat" description="PPR" evidence="5">
    <location>
        <begin position="418"/>
        <end position="452"/>
    </location>
</feature>
<comment type="caution">
    <text evidence="6">The sequence shown here is derived from an EMBL/GenBank/DDBJ whole genome shotgun (WGS) entry which is preliminary data.</text>
</comment>
<evidence type="ECO:0008006" key="8">
    <source>
        <dbReference type="Google" id="ProtNLM"/>
    </source>
</evidence>
<dbReference type="Gene3D" id="1.25.40.10">
    <property type="entry name" value="Tetratricopeptide repeat domain"/>
    <property type="match status" value="4"/>
</dbReference>
<feature type="repeat" description="PPR" evidence="5">
    <location>
        <begin position="156"/>
        <end position="190"/>
    </location>
</feature>
<dbReference type="Pfam" id="PF13812">
    <property type="entry name" value="PPR_3"/>
    <property type="match status" value="1"/>
</dbReference>
<accession>A0A397UQY3</accession>
<dbReference type="PANTHER" id="PTHR47447:SF28">
    <property type="entry name" value="PENTACOTRIPEPTIDE-REPEAT REGION OF PRORP DOMAIN-CONTAINING PROTEIN"/>
    <property type="match status" value="1"/>
</dbReference>
<evidence type="ECO:0000256" key="2">
    <source>
        <dbReference type="ARBA" id="ARBA00022737"/>
    </source>
</evidence>
<gene>
    <name evidence="6" type="ORF">C2G38_2202975</name>
</gene>
<feature type="repeat" description="PPR" evidence="5">
    <location>
        <begin position="121"/>
        <end position="155"/>
    </location>
</feature>
<dbReference type="STRING" id="44941.A0A397UQY3"/>
<sequence length="705" mass="82828">MEKWFRLPTIVQPFVFFRILSFIKVSDVSSFSKGFFIISPEASTFSRVSSFRQRYHFSSLSKIVLPNNYTPIIKTQYNIINNKATETFNANLTLDYLKKAGNFDGAIQLFNSLDEFDIEKDVYTYNCIIHIYSLKQDMNKAIEYYEEMISNGIEADSVTYLILIDGYGKQKDTKKALKFYNKMINSNKQPTTKIFSSLINSCIKEEQIEQAEQIFEAMKSLKMQPDIRLYNTLIRNSIIKFDMKAANQFYDEIIRLGIEPDVYTFAMMIDGYLKVGDQESATKIYSYMINNGININSTVINILMQLYFEKKDSKMVHNIFEQHFSTSSFYNYGISPDIKSWTIFLKSRLRLTKDIEEAYDIYKEFLIQIDKNYELNFQVLPDCHVFNHFLTIFAHNYGNMTLSQEVYGEMIRRKILPDVVTHTILIEGYALLGQVEKANRQFQIMKSNNIKPNVFTYTSLIKAWAQVWRIDKIQQIYNEMIKSGIKPHRATYRAIASIKNSKIDISQQKQQKKNLTNLPISRTPQHVKDTIKLNDKLEKVQDSETAYNLFENFLKNFDNTNYLDYNSKPNIYSFTIFMTSFVFQHRNMKFALKVFEEMLKRNIPASCYCYNVLIEGFVRLNEPFKAEKMFYTMINNNIKPDISSFNSLISAWIMVGRKDKVIKTYREMKKYGVNPNEFTLNNMKALGMFVYMPNNNGQWIINLRL</sequence>
<dbReference type="AlphaFoldDB" id="A0A397UQY3"/>
<proteinExistence type="inferred from homology"/>
<feature type="repeat" description="PPR" evidence="5">
    <location>
        <begin position="453"/>
        <end position="487"/>
    </location>
</feature>
<dbReference type="SUPFAM" id="SSF81901">
    <property type="entry name" value="HCP-like"/>
    <property type="match status" value="1"/>
</dbReference>
<comment type="function">
    <text evidence="3">Regulates mitochondrial small subunit maturation by controlling 15S rRNA 5'-end processing. Localizes to the 5' precursor of the 15S rRNA in a position that is subsequently occupied by mS47 in the mature yeast mtSSU. Uses structure and sequence-specific RNA recognition, binding to a single-stranded region of the precursor and specifically recognizing bases -6 to -1. The exchange of Ccm1 for mS47 is coupled to the irreversible removal of precursor rRNA that is accompanied by conformational changes of the mitoribosomal proteins uS5m and mS26. These conformational changes signal completion of 5'-end rRNA processing through protection of the mature 5'-end of the 15S rRNA and stabilization of mS47. The removal of the 5' precursor together with the dissociation of Ccm1 may be catalyzed by the 5'-3' exoribonuclease Pet127. Involved in the specific removal of group I introns in mitochondrial encoded transcripts.</text>
</comment>
<dbReference type="EMBL" id="QKWP01001114">
    <property type="protein sequence ID" value="RIB11607.1"/>
    <property type="molecule type" value="Genomic_DNA"/>
</dbReference>
<evidence type="ECO:0000313" key="7">
    <source>
        <dbReference type="Proteomes" id="UP000266673"/>
    </source>
</evidence>
<feature type="repeat" description="PPR" evidence="5">
    <location>
        <begin position="641"/>
        <end position="675"/>
    </location>
</feature>
<comment type="subunit">
    <text evidence="4">Binds to mitochondrial small subunit 15S rRNA.</text>
</comment>
<evidence type="ECO:0000256" key="3">
    <source>
        <dbReference type="ARBA" id="ARBA00044493"/>
    </source>
</evidence>